<sequence>MPIIHFCSGCGPIRIREDVRQSLRRCTDKINMIKDKITEIEFVQNLYKNPIDLSGGDHENIKKLLFIKKANHYVVEESKIIKAVIKGLPASTDVTDIESELKAKGVDAEKVAQLRRFSTKAPLPLFMIEIKRSDGAEKIYDLKNLNYLTVEVVSYRKKPGTSQCFNCNYFNRTTKNCRMAPRCLKCGQNHRT</sequence>
<gene>
    <name evidence="2" type="primary">ORF1_1</name>
    <name evidence="2" type="ORF">TNCV_462101</name>
</gene>
<dbReference type="EMBL" id="BMAU01021011">
    <property type="protein sequence ID" value="GFX86590.1"/>
    <property type="molecule type" value="Genomic_DNA"/>
</dbReference>
<accession>A0A8X6R310</accession>
<dbReference type="Pfam" id="PF07530">
    <property type="entry name" value="PRE_C2HC"/>
    <property type="match status" value="1"/>
</dbReference>
<feature type="domain" description="Pre-C2HC" evidence="1">
    <location>
        <begin position="96"/>
        <end position="152"/>
    </location>
</feature>
<dbReference type="AlphaFoldDB" id="A0A8X6R310"/>
<evidence type="ECO:0000313" key="3">
    <source>
        <dbReference type="Proteomes" id="UP000887159"/>
    </source>
</evidence>
<evidence type="ECO:0000313" key="2">
    <source>
        <dbReference type="EMBL" id="GFX86590.1"/>
    </source>
</evidence>
<organism evidence="2 3">
    <name type="scientific">Trichonephila clavipes</name>
    <name type="common">Golden silk orbweaver</name>
    <name type="synonym">Nephila clavipes</name>
    <dbReference type="NCBI Taxonomy" id="2585209"/>
    <lineage>
        <taxon>Eukaryota</taxon>
        <taxon>Metazoa</taxon>
        <taxon>Ecdysozoa</taxon>
        <taxon>Arthropoda</taxon>
        <taxon>Chelicerata</taxon>
        <taxon>Arachnida</taxon>
        <taxon>Araneae</taxon>
        <taxon>Araneomorphae</taxon>
        <taxon>Entelegynae</taxon>
        <taxon>Araneoidea</taxon>
        <taxon>Nephilidae</taxon>
        <taxon>Trichonephila</taxon>
    </lineage>
</organism>
<reference evidence="2" key="1">
    <citation type="submission" date="2020-08" db="EMBL/GenBank/DDBJ databases">
        <title>Multicomponent nature underlies the extraordinary mechanical properties of spider dragline silk.</title>
        <authorList>
            <person name="Kono N."/>
            <person name="Nakamura H."/>
            <person name="Mori M."/>
            <person name="Yoshida Y."/>
            <person name="Ohtoshi R."/>
            <person name="Malay A.D."/>
            <person name="Moran D.A.P."/>
            <person name="Tomita M."/>
            <person name="Numata K."/>
            <person name="Arakawa K."/>
        </authorList>
    </citation>
    <scope>NUCLEOTIDE SEQUENCE</scope>
</reference>
<protein>
    <submittedName>
        <fullName evidence="2">Nucleic-acid-binding protein from transposon X-element</fullName>
    </submittedName>
</protein>
<dbReference type="Proteomes" id="UP000887159">
    <property type="component" value="Unassembled WGS sequence"/>
</dbReference>
<name>A0A8X6R310_TRICX</name>
<dbReference type="InterPro" id="IPR006579">
    <property type="entry name" value="Pre_C2HC_dom"/>
</dbReference>
<comment type="caution">
    <text evidence="2">The sequence shown here is derived from an EMBL/GenBank/DDBJ whole genome shotgun (WGS) entry which is preliminary data.</text>
</comment>
<keyword evidence="3" id="KW-1185">Reference proteome</keyword>
<evidence type="ECO:0000259" key="1">
    <source>
        <dbReference type="Pfam" id="PF07530"/>
    </source>
</evidence>
<proteinExistence type="predicted"/>